<dbReference type="Proteomes" id="UP001164929">
    <property type="component" value="Chromosome 9"/>
</dbReference>
<protein>
    <submittedName>
        <fullName evidence="1">Uncharacterized protein</fullName>
    </submittedName>
</protein>
<dbReference type="AlphaFoldDB" id="A0AAD6MJV2"/>
<keyword evidence="2" id="KW-1185">Reference proteome</keyword>
<comment type="caution">
    <text evidence="1">The sequence shown here is derived from an EMBL/GenBank/DDBJ whole genome shotgun (WGS) entry which is preliminary data.</text>
</comment>
<proteinExistence type="predicted"/>
<dbReference type="EMBL" id="JAQIZT010000009">
    <property type="protein sequence ID" value="KAJ6986130.1"/>
    <property type="molecule type" value="Genomic_DNA"/>
</dbReference>
<reference evidence="1" key="1">
    <citation type="journal article" date="2023" name="Mol. Ecol. Resour.">
        <title>Chromosome-level genome assembly of a triploid poplar Populus alba 'Berolinensis'.</title>
        <authorList>
            <person name="Chen S."/>
            <person name="Yu Y."/>
            <person name="Wang X."/>
            <person name="Wang S."/>
            <person name="Zhang T."/>
            <person name="Zhou Y."/>
            <person name="He R."/>
            <person name="Meng N."/>
            <person name="Wang Y."/>
            <person name="Liu W."/>
            <person name="Liu Z."/>
            <person name="Liu J."/>
            <person name="Guo Q."/>
            <person name="Huang H."/>
            <person name="Sederoff R.R."/>
            <person name="Wang G."/>
            <person name="Qu G."/>
            <person name="Chen S."/>
        </authorList>
    </citation>
    <scope>NUCLEOTIDE SEQUENCE</scope>
    <source>
        <strain evidence="1">SC-2020</strain>
    </source>
</reference>
<name>A0AAD6MJV2_9ROSI</name>
<evidence type="ECO:0000313" key="2">
    <source>
        <dbReference type="Proteomes" id="UP001164929"/>
    </source>
</evidence>
<sequence>MFNLVSYFYNGHRRRVAEQRSLKCKNKMNLAHSHDFVSWIKERLSPSDVNSVADYWLGYQMLDVSITDQCGRNETCPC</sequence>
<organism evidence="1 2">
    <name type="scientific">Populus alba x Populus x berolinensis</name>
    <dbReference type="NCBI Taxonomy" id="444605"/>
    <lineage>
        <taxon>Eukaryota</taxon>
        <taxon>Viridiplantae</taxon>
        <taxon>Streptophyta</taxon>
        <taxon>Embryophyta</taxon>
        <taxon>Tracheophyta</taxon>
        <taxon>Spermatophyta</taxon>
        <taxon>Magnoliopsida</taxon>
        <taxon>eudicotyledons</taxon>
        <taxon>Gunneridae</taxon>
        <taxon>Pentapetalae</taxon>
        <taxon>rosids</taxon>
        <taxon>fabids</taxon>
        <taxon>Malpighiales</taxon>
        <taxon>Salicaceae</taxon>
        <taxon>Saliceae</taxon>
        <taxon>Populus</taxon>
    </lineage>
</organism>
<gene>
    <name evidence="1" type="ORF">NC653_023901</name>
</gene>
<evidence type="ECO:0000313" key="1">
    <source>
        <dbReference type="EMBL" id="KAJ6986130.1"/>
    </source>
</evidence>
<accession>A0AAD6MJV2</accession>